<keyword evidence="10" id="KW-1185">Reference proteome</keyword>
<dbReference type="Proteomes" id="UP000006727">
    <property type="component" value="Chromosome 7"/>
</dbReference>
<dbReference type="EMBL" id="ABEU02000007">
    <property type="protein sequence ID" value="PNR50562.1"/>
    <property type="molecule type" value="Genomic_DNA"/>
</dbReference>
<keyword evidence="2 5" id="KW-0813">Transport</keyword>
<evidence type="ECO:0000313" key="10">
    <source>
        <dbReference type="Proteomes" id="UP000006727"/>
    </source>
</evidence>
<proteinExistence type="inferred from homology"/>
<name>A0A2K1K9W1_PHYPA</name>
<dbReference type="InterPro" id="IPR001392">
    <property type="entry name" value="Clathrin_mu"/>
</dbReference>
<dbReference type="GeneID" id="112284241"/>
<evidence type="ECO:0000256" key="2">
    <source>
        <dbReference type="ARBA" id="ARBA00022448"/>
    </source>
</evidence>
<dbReference type="EnsemblPlants" id="Pp3c7_1420V3.3">
    <property type="protein sequence ID" value="Pp3c7_1420V3.3"/>
    <property type="gene ID" value="Pp3c7_1420"/>
</dbReference>
<dbReference type="GO" id="GO:0012505">
    <property type="term" value="C:endomembrane system"/>
    <property type="evidence" value="ECO:0007669"/>
    <property type="project" value="UniProtKB-SubCell"/>
</dbReference>
<dbReference type="AlphaFoldDB" id="A0A2K1K9W1"/>
<dbReference type="Gene3D" id="2.60.40.1170">
    <property type="entry name" value="Mu homology domain, subdomain B"/>
    <property type="match status" value="2"/>
</dbReference>
<dbReference type="STRING" id="3218.A0A2K1K9W1"/>
<evidence type="ECO:0000256" key="3">
    <source>
        <dbReference type="ARBA" id="ARBA00022927"/>
    </source>
</evidence>
<dbReference type="Gramene" id="Pp3c7_1420V3.3">
    <property type="protein sequence ID" value="Pp3c7_1420V3.3"/>
    <property type="gene ID" value="Pp3c7_1420"/>
</dbReference>
<comment type="subcellular location">
    <subcellularLocation>
        <location evidence="1">Endomembrane system</location>
    </subcellularLocation>
</comment>
<dbReference type="OrthoDB" id="870at2759"/>
<keyword evidence="6" id="KW-0732">Signal</keyword>
<dbReference type="InterPro" id="IPR050431">
    <property type="entry name" value="Adaptor_comp_med_subunit"/>
</dbReference>
<evidence type="ECO:0000256" key="1">
    <source>
        <dbReference type="ARBA" id="ARBA00004308"/>
    </source>
</evidence>
<reference evidence="9" key="3">
    <citation type="submission" date="2020-12" db="UniProtKB">
        <authorList>
            <consortium name="EnsemblPlants"/>
        </authorList>
    </citation>
    <scope>IDENTIFICATION</scope>
</reference>
<evidence type="ECO:0000256" key="4">
    <source>
        <dbReference type="ARBA" id="ARBA00023136"/>
    </source>
</evidence>
<dbReference type="InterPro" id="IPR011012">
    <property type="entry name" value="Longin-like_dom_sf"/>
</dbReference>
<dbReference type="FunFam" id="3.30.450.60:FF:000002">
    <property type="entry name" value="AP-2 complex subunit mu, putative"/>
    <property type="match status" value="1"/>
</dbReference>
<protein>
    <recommendedName>
        <fullName evidence="7">MHD domain-containing protein</fullName>
    </recommendedName>
</protein>
<dbReference type="Gramene" id="Pp3c7_1420V3.1">
    <property type="protein sequence ID" value="Pp3c7_1420V3.1"/>
    <property type="gene ID" value="Pp3c7_1420"/>
</dbReference>
<dbReference type="GO" id="GO:0031410">
    <property type="term" value="C:cytoplasmic vesicle"/>
    <property type="evidence" value="ECO:0000318"/>
    <property type="project" value="GO_Central"/>
</dbReference>
<reference evidence="8 10" key="2">
    <citation type="journal article" date="2018" name="Plant J.">
        <title>The Physcomitrella patens chromosome-scale assembly reveals moss genome structure and evolution.</title>
        <authorList>
            <person name="Lang D."/>
            <person name="Ullrich K.K."/>
            <person name="Murat F."/>
            <person name="Fuchs J."/>
            <person name="Jenkins J."/>
            <person name="Haas F.B."/>
            <person name="Piednoel M."/>
            <person name="Gundlach H."/>
            <person name="Van Bel M."/>
            <person name="Meyberg R."/>
            <person name="Vives C."/>
            <person name="Morata J."/>
            <person name="Symeonidi A."/>
            <person name="Hiss M."/>
            <person name="Muchero W."/>
            <person name="Kamisugi Y."/>
            <person name="Saleh O."/>
            <person name="Blanc G."/>
            <person name="Decker E.L."/>
            <person name="van Gessel N."/>
            <person name="Grimwood J."/>
            <person name="Hayes R.D."/>
            <person name="Graham S.W."/>
            <person name="Gunter L.E."/>
            <person name="McDaniel S.F."/>
            <person name="Hoernstein S.N.W."/>
            <person name="Larsson A."/>
            <person name="Li F.W."/>
            <person name="Perroud P.F."/>
            <person name="Phillips J."/>
            <person name="Ranjan P."/>
            <person name="Rokshar D.S."/>
            <person name="Rothfels C.J."/>
            <person name="Schneider L."/>
            <person name="Shu S."/>
            <person name="Stevenson D.W."/>
            <person name="Thummler F."/>
            <person name="Tillich M."/>
            <person name="Villarreal Aguilar J.C."/>
            <person name="Widiez T."/>
            <person name="Wong G.K."/>
            <person name="Wymore A."/>
            <person name="Zhang Y."/>
            <person name="Zimmer A.D."/>
            <person name="Quatrano R.S."/>
            <person name="Mayer K.F.X."/>
            <person name="Goodstein D."/>
            <person name="Casacuberta J.M."/>
            <person name="Vandepoele K."/>
            <person name="Reski R."/>
            <person name="Cuming A.C."/>
            <person name="Tuskan G.A."/>
            <person name="Maumus F."/>
            <person name="Salse J."/>
            <person name="Schmutz J."/>
            <person name="Rensing S.A."/>
        </authorList>
    </citation>
    <scope>NUCLEOTIDE SEQUENCE [LARGE SCALE GENOMIC DNA]</scope>
    <source>
        <strain evidence="9 10">cv. Gransden 2004</strain>
    </source>
</reference>
<dbReference type="PROSITE" id="PS51072">
    <property type="entry name" value="MHD"/>
    <property type="match status" value="1"/>
</dbReference>
<dbReference type="KEGG" id="ppp:112284241"/>
<evidence type="ECO:0000256" key="5">
    <source>
        <dbReference type="PIRNR" id="PIRNR005992"/>
    </source>
</evidence>
<dbReference type="RefSeq" id="XP_024379654.1">
    <property type="nucleotide sequence ID" value="XM_024523886.2"/>
</dbReference>
<dbReference type="CDD" id="cd09252">
    <property type="entry name" value="AP-3_Mu3_Cterm"/>
    <property type="match status" value="1"/>
</dbReference>
<evidence type="ECO:0000313" key="9">
    <source>
        <dbReference type="EnsemblPlants" id="Pp3c7_1420V3.1"/>
    </source>
</evidence>
<dbReference type="PROSITE" id="PS00990">
    <property type="entry name" value="CLAT_ADAPTOR_M_1"/>
    <property type="match status" value="1"/>
</dbReference>
<evidence type="ECO:0000256" key="6">
    <source>
        <dbReference type="SAM" id="SignalP"/>
    </source>
</evidence>
<dbReference type="Gene3D" id="3.30.450.60">
    <property type="match status" value="1"/>
</dbReference>
<dbReference type="SUPFAM" id="SSF64356">
    <property type="entry name" value="SNARE-like"/>
    <property type="match status" value="1"/>
</dbReference>
<dbReference type="GO" id="GO:0009630">
    <property type="term" value="P:gravitropism"/>
    <property type="evidence" value="ECO:0007669"/>
    <property type="project" value="EnsemblPlants"/>
</dbReference>
<dbReference type="PANTHER" id="PTHR10529">
    <property type="entry name" value="AP COMPLEX SUBUNIT MU"/>
    <property type="match status" value="1"/>
</dbReference>
<sequence>MIRPLIFFFSFLLLLVSNSAEQGHEDRSGLAIMLHCVFILSDTGEIMLEKHWMGHQVDRSICAWFWKQAHPSERQETIQVPTVVAAPTYYVLHIVREGITFLACAKTEMPPLLGIEFLGRVADVLTEYLGGLNEDLVKDNFVIIYQLLDEMMDHGFPLTTEPSILKEMILPANLVSRVISVVTGTSTTLSSTLPSTTSSSVPWRASGIKHAKNEVYFDLVEEMDATVNKDGFLARCEVYGEVLGSSRLSGMPDVSLTFTNPSILNDVSFHPCVRIQAWESNQKLSFVPPDGSFKLMSYRIKNLKNTPIYVRPQFSSGGGVVTVTVMVGIRANVGKPVDNITLQLVLPPSVASSDLTANHGSVLPNHTTKVTTWTIGRIPKDKAPCLSGKLQLEAGLERLREYPTFLVGFKIMGVALSGLRSDRVDINRVDYSAYRGFRAVTRAGNYEIRS</sequence>
<dbReference type="SUPFAM" id="SSF49447">
    <property type="entry name" value="Second domain of Mu2 adaptin subunit (ap50) of ap2 adaptor"/>
    <property type="match status" value="1"/>
</dbReference>
<dbReference type="InterPro" id="IPR036168">
    <property type="entry name" value="AP2_Mu_C_sf"/>
</dbReference>
<dbReference type="GO" id="GO:0030131">
    <property type="term" value="C:clathrin adaptor complex"/>
    <property type="evidence" value="ECO:0007669"/>
    <property type="project" value="UniProtKB-UniRule"/>
</dbReference>
<dbReference type="GO" id="GO:0006897">
    <property type="term" value="P:endocytosis"/>
    <property type="evidence" value="ECO:0000318"/>
    <property type="project" value="GO_Central"/>
</dbReference>
<gene>
    <name evidence="9" type="primary">LOC112284241</name>
    <name evidence="8" type="ORF">PHYPA_009748</name>
</gene>
<dbReference type="PRINTS" id="PR00314">
    <property type="entry name" value="CLATHRINADPT"/>
</dbReference>
<dbReference type="CDD" id="cd14837">
    <property type="entry name" value="AP3_Mu_N"/>
    <property type="match status" value="1"/>
</dbReference>
<organism evidence="8">
    <name type="scientific">Physcomitrium patens</name>
    <name type="common">Spreading-leaved earth moss</name>
    <name type="synonym">Physcomitrella patens</name>
    <dbReference type="NCBI Taxonomy" id="3218"/>
    <lineage>
        <taxon>Eukaryota</taxon>
        <taxon>Viridiplantae</taxon>
        <taxon>Streptophyta</taxon>
        <taxon>Embryophyta</taxon>
        <taxon>Bryophyta</taxon>
        <taxon>Bryophytina</taxon>
        <taxon>Bryopsida</taxon>
        <taxon>Funariidae</taxon>
        <taxon>Funariales</taxon>
        <taxon>Funariaceae</taxon>
        <taxon>Physcomitrium</taxon>
    </lineage>
</organism>
<dbReference type="Pfam" id="PF00928">
    <property type="entry name" value="Adap_comp_sub"/>
    <property type="match status" value="1"/>
</dbReference>
<dbReference type="PIRSF" id="PIRSF005992">
    <property type="entry name" value="Clathrin_mu"/>
    <property type="match status" value="1"/>
</dbReference>
<feature type="signal peptide" evidence="6">
    <location>
        <begin position="1"/>
        <end position="20"/>
    </location>
</feature>
<dbReference type="InterPro" id="IPR018240">
    <property type="entry name" value="Clathrin_mu_CS"/>
</dbReference>
<evidence type="ECO:0000259" key="7">
    <source>
        <dbReference type="PROSITE" id="PS51072"/>
    </source>
</evidence>
<dbReference type="FunCoup" id="A0A2K1K9W1">
    <property type="interactions" value="4006"/>
</dbReference>
<dbReference type="PaxDb" id="3218-PP1S130_78V6.2"/>
<comment type="similarity">
    <text evidence="5">Belongs to the adaptor complexes medium subunit family.</text>
</comment>
<feature type="domain" description="MHD" evidence="7">
    <location>
        <begin position="212"/>
        <end position="449"/>
    </location>
</feature>
<reference evidence="8 10" key="1">
    <citation type="journal article" date="2008" name="Science">
        <title>The Physcomitrella genome reveals evolutionary insights into the conquest of land by plants.</title>
        <authorList>
            <person name="Rensing S."/>
            <person name="Lang D."/>
            <person name="Zimmer A."/>
            <person name="Terry A."/>
            <person name="Salamov A."/>
            <person name="Shapiro H."/>
            <person name="Nishiyama T."/>
            <person name="Perroud P.-F."/>
            <person name="Lindquist E."/>
            <person name="Kamisugi Y."/>
            <person name="Tanahashi T."/>
            <person name="Sakakibara K."/>
            <person name="Fujita T."/>
            <person name="Oishi K."/>
            <person name="Shin-I T."/>
            <person name="Kuroki Y."/>
            <person name="Toyoda A."/>
            <person name="Suzuki Y."/>
            <person name="Hashimoto A."/>
            <person name="Yamaguchi K."/>
            <person name="Sugano A."/>
            <person name="Kohara Y."/>
            <person name="Fujiyama A."/>
            <person name="Anterola A."/>
            <person name="Aoki S."/>
            <person name="Ashton N."/>
            <person name="Barbazuk W.B."/>
            <person name="Barker E."/>
            <person name="Bennetzen J."/>
            <person name="Bezanilla M."/>
            <person name="Blankenship R."/>
            <person name="Cho S.H."/>
            <person name="Dutcher S."/>
            <person name="Estelle M."/>
            <person name="Fawcett J.A."/>
            <person name="Gundlach H."/>
            <person name="Hanada K."/>
            <person name="Heyl A."/>
            <person name="Hicks K.A."/>
            <person name="Hugh J."/>
            <person name="Lohr M."/>
            <person name="Mayer K."/>
            <person name="Melkozernov A."/>
            <person name="Murata T."/>
            <person name="Nelson D."/>
            <person name="Pils B."/>
            <person name="Prigge M."/>
            <person name="Reiss B."/>
            <person name="Renner T."/>
            <person name="Rombauts S."/>
            <person name="Rushton P."/>
            <person name="Sanderfoot A."/>
            <person name="Schween G."/>
            <person name="Shiu S.-H."/>
            <person name="Stueber K."/>
            <person name="Theodoulou F.L."/>
            <person name="Tu H."/>
            <person name="Van de Peer Y."/>
            <person name="Verrier P.J."/>
            <person name="Waters E."/>
            <person name="Wood A."/>
            <person name="Yang L."/>
            <person name="Cove D."/>
            <person name="Cuming A."/>
            <person name="Hasebe M."/>
            <person name="Lucas S."/>
            <person name="Mishler D.B."/>
            <person name="Reski R."/>
            <person name="Grigoriev I."/>
            <person name="Quatrano R.S."/>
            <person name="Boore J.L."/>
        </authorList>
    </citation>
    <scope>NUCLEOTIDE SEQUENCE [LARGE SCALE GENOMIC DNA]</scope>
    <source>
        <strain evidence="9 10">cv. Gransden 2004</strain>
    </source>
</reference>
<keyword evidence="3 5" id="KW-0653">Protein transport</keyword>
<dbReference type="EnsemblPlants" id="Pp3c7_1420V3.1">
    <property type="protein sequence ID" value="Pp3c7_1420V3.1"/>
    <property type="gene ID" value="Pp3c7_1420"/>
</dbReference>
<dbReference type="OMA" id="INVHFTI"/>
<dbReference type="GO" id="GO:0006886">
    <property type="term" value="P:intracellular protein transport"/>
    <property type="evidence" value="ECO:0007669"/>
    <property type="project" value="UniProtKB-UniRule"/>
</dbReference>
<dbReference type="InterPro" id="IPR028565">
    <property type="entry name" value="MHD"/>
</dbReference>
<accession>A0A2K1K9W1</accession>
<keyword evidence="4" id="KW-0472">Membrane</keyword>
<evidence type="ECO:0000313" key="8">
    <source>
        <dbReference type="EMBL" id="PNR50562.1"/>
    </source>
</evidence>
<feature type="chain" id="PRO_5043158271" description="MHD domain-containing protein" evidence="6">
    <location>
        <begin position="21"/>
        <end position="450"/>
    </location>
</feature>